<gene>
    <name evidence="10" type="ORF">MNAN1_001155</name>
</gene>
<evidence type="ECO:0000256" key="7">
    <source>
        <dbReference type="ARBA" id="ARBA00022884"/>
    </source>
</evidence>
<feature type="compositionally biased region" description="Low complexity" evidence="9">
    <location>
        <begin position="142"/>
        <end position="153"/>
    </location>
</feature>
<dbReference type="Pfam" id="PF04410">
    <property type="entry name" value="Gar1"/>
    <property type="match status" value="1"/>
</dbReference>
<dbReference type="GO" id="GO:0005634">
    <property type="term" value="C:nucleus"/>
    <property type="evidence" value="ECO:0007669"/>
    <property type="project" value="UniProtKB-SubCell"/>
</dbReference>
<organism evidence="10 11">
    <name type="scientific">Malassezia nana</name>
    <dbReference type="NCBI Taxonomy" id="180528"/>
    <lineage>
        <taxon>Eukaryota</taxon>
        <taxon>Fungi</taxon>
        <taxon>Dikarya</taxon>
        <taxon>Basidiomycota</taxon>
        <taxon>Ustilaginomycotina</taxon>
        <taxon>Malasseziomycetes</taxon>
        <taxon>Malasseziales</taxon>
        <taxon>Malasseziaceae</taxon>
        <taxon>Malassezia</taxon>
    </lineage>
</organism>
<dbReference type="Gene3D" id="2.40.10.230">
    <property type="entry name" value="Probable tRNA pseudouridine synthase domain"/>
    <property type="match status" value="1"/>
</dbReference>
<feature type="region of interest" description="Disordered" evidence="9">
    <location>
        <begin position="321"/>
        <end position="389"/>
    </location>
</feature>
<dbReference type="GO" id="GO:0000493">
    <property type="term" value="P:box H/ACA snoRNP assembly"/>
    <property type="evidence" value="ECO:0007669"/>
    <property type="project" value="InterPro"/>
</dbReference>
<evidence type="ECO:0000256" key="4">
    <source>
        <dbReference type="ARBA" id="ARBA00022517"/>
    </source>
</evidence>
<dbReference type="InterPro" id="IPR007504">
    <property type="entry name" value="H/ACA_rnp_Gar1/Naf1"/>
</dbReference>
<dbReference type="GO" id="GO:0006364">
    <property type="term" value="P:rRNA processing"/>
    <property type="evidence" value="ECO:0007669"/>
    <property type="project" value="UniProtKB-KW"/>
</dbReference>
<comment type="subcellular location">
    <subcellularLocation>
        <location evidence="1">Nucleus</location>
    </subcellularLocation>
</comment>
<dbReference type="GO" id="GO:0005732">
    <property type="term" value="C:sno(s)RNA-containing ribonucleoprotein complex"/>
    <property type="evidence" value="ECO:0007669"/>
    <property type="project" value="InterPro"/>
</dbReference>
<dbReference type="InterPro" id="IPR040309">
    <property type="entry name" value="Naf1"/>
</dbReference>
<dbReference type="SUPFAM" id="SSF50447">
    <property type="entry name" value="Translation proteins"/>
    <property type="match status" value="1"/>
</dbReference>
<accession>A0AAF0EKR7</accession>
<evidence type="ECO:0000256" key="1">
    <source>
        <dbReference type="ARBA" id="ARBA00004123"/>
    </source>
</evidence>
<evidence type="ECO:0000313" key="11">
    <source>
        <dbReference type="Proteomes" id="UP001213623"/>
    </source>
</evidence>
<dbReference type="InterPro" id="IPR009000">
    <property type="entry name" value="Transl_B-barrel_sf"/>
</dbReference>
<evidence type="ECO:0000256" key="9">
    <source>
        <dbReference type="SAM" id="MobiDB-lite"/>
    </source>
</evidence>
<evidence type="ECO:0000256" key="8">
    <source>
        <dbReference type="ARBA" id="ARBA00023242"/>
    </source>
</evidence>
<keyword evidence="7" id="KW-0694">RNA-binding</keyword>
<keyword evidence="4" id="KW-0690">Ribosome biogenesis</keyword>
<keyword evidence="11" id="KW-1185">Reference proteome</keyword>
<keyword evidence="8" id="KW-0539">Nucleus</keyword>
<keyword evidence="6" id="KW-0597">Phosphoprotein</keyword>
<comment type="similarity">
    <text evidence="2">Belongs to the NAF1 family.</text>
</comment>
<dbReference type="PANTHER" id="PTHR31633">
    <property type="entry name" value="H/ACA RIBONUCLEOPROTEIN COMPLEX NON-CORE SUBUNIT NAF1"/>
    <property type="match status" value="1"/>
</dbReference>
<evidence type="ECO:0000256" key="6">
    <source>
        <dbReference type="ARBA" id="ARBA00022553"/>
    </source>
</evidence>
<dbReference type="GO" id="GO:0001522">
    <property type="term" value="P:pseudouridine synthesis"/>
    <property type="evidence" value="ECO:0007669"/>
    <property type="project" value="InterPro"/>
</dbReference>
<dbReference type="InterPro" id="IPR038664">
    <property type="entry name" value="Gar1/Naf1_Cbf5-bd_sf"/>
</dbReference>
<evidence type="ECO:0000256" key="5">
    <source>
        <dbReference type="ARBA" id="ARBA00022552"/>
    </source>
</evidence>
<evidence type="ECO:0000313" key="10">
    <source>
        <dbReference type="EMBL" id="WFD26178.1"/>
    </source>
</evidence>
<dbReference type="GO" id="GO:0003723">
    <property type="term" value="F:RNA binding"/>
    <property type="evidence" value="ECO:0007669"/>
    <property type="project" value="UniProtKB-KW"/>
</dbReference>
<feature type="compositionally biased region" description="Basic and acidic residues" evidence="9">
    <location>
        <begin position="350"/>
        <end position="365"/>
    </location>
</feature>
<reference evidence="10" key="1">
    <citation type="submission" date="2023-03" db="EMBL/GenBank/DDBJ databases">
        <title>Mating type loci evolution in Malassezia.</title>
        <authorList>
            <person name="Coelho M.A."/>
        </authorList>
    </citation>
    <scope>NUCLEOTIDE SEQUENCE</scope>
    <source>
        <strain evidence="10">CBS 9557</strain>
    </source>
</reference>
<proteinExistence type="inferred from homology"/>
<sequence length="389" mass="42347">MGAEQSRLRFRTNAAPATTEEDADTSAPSSSNHAYNEPAAEQAVTSDETRLNDGQVSGPDDTMPSSAAVAAHASEESSTKTLSEHRKLVQILRLEQGSLGSSDAQILEEMDRAGVADTRLEEHVALQGEEQEESDSSESDSDTSGSDSSSDTDTVMEVKGEEDDEGQDSSAPPRTRNEFGEDYIVEPAIQKIDEEQLSSIEYIGCVHSIVGNVVLVEQDSSTTTESSQRHYDVLDSESLLCFEDGSVLGLVYETFGSIKQPMYSVRFRTAEAIDRERVQEKKPVYFLPASSTYVLTKLIRTKGSDASNVWDEEVADDEVEYSDDEAEAVAKKARKGKNTRSTNSTPTDAPAHRAMLEADASDHLKGSRIRTRQAGMRIPSDQGQNLAMA</sequence>
<feature type="compositionally biased region" description="Basic and acidic residues" evidence="9">
    <location>
        <begin position="73"/>
        <end position="84"/>
    </location>
</feature>
<evidence type="ECO:0000256" key="2">
    <source>
        <dbReference type="ARBA" id="ARBA00009801"/>
    </source>
</evidence>
<keyword evidence="5" id="KW-0698">rRNA processing</keyword>
<dbReference type="PANTHER" id="PTHR31633:SF1">
    <property type="entry name" value="H_ACA RIBONUCLEOPROTEIN COMPLEX NON-CORE SUBUNIT NAF1"/>
    <property type="match status" value="1"/>
</dbReference>
<dbReference type="Proteomes" id="UP001213623">
    <property type="component" value="Chromosome 2"/>
</dbReference>
<dbReference type="AlphaFoldDB" id="A0AAF0EKR7"/>
<feature type="compositionally biased region" description="Acidic residues" evidence="9">
    <location>
        <begin position="129"/>
        <end position="141"/>
    </location>
</feature>
<feature type="region of interest" description="Disordered" evidence="9">
    <location>
        <begin position="1"/>
        <end position="84"/>
    </location>
</feature>
<name>A0AAF0EKR7_9BASI</name>
<evidence type="ECO:0000256" key="3">
    <source>
        <dbReference type="ARBA" id="ARBA00021438"/>
    </source>
</evidence>
<dbReference type="EMBL" id="CP119893">
    <property type="protein sequence ID" value="WFD26178.1"/>
    <property type="molecule type" value="Genomic_DNA"/>
</dbReference>
<feature type="region of interest" description="Disordered" evidence="9">
    <location>
        <begin position="125"/>
        <end position="181"/>
    </location>
</feature>
<protein>
    <recommendedName>
        <fullName evidence="3">H/ACA ribonucleoprotein complex non-core subunit NAF1</fullName>
    </recommendedName>
</protein>